<name>A0A1R3J1W9_9ROSI</name>
<dbReference type="AlphaFoldDB" id="A0A1R3J1W9"/>
<dbReference type="Proteomes" id="UP000187203">
    <property type="component" value="Unassembled WGS sequence"/>
</dbReference>
<sequence length="40" mass="4456">MVLAAELAFSSSWHPADVAKWDPRCQLQSAMLVRSLLLTL</sequence>
<protein>
    <submittedName>
        <fullName evidence="1">Uncharacterized protein</fullName>
    </submittedName>
</protein>
<evidence type="ECO:0000313" key="2">
    <source>
        <dbReference type="Proteomes" id="UP000187203"/>
    </source>
</evidence>
<evidence type="ECO:0000313" key="1">
    <source>
        <dbReference type="EMBL" id="OMO88827.1"/>
    </source>
</evidence>
<accession>A0A1R3J1W9</accession>
<comment type="caution">
    <text evidence="1">The sequence shown here is derived from an EMBL/GenBank/DDBJ whole genome shotgun (WGS) entry which is preliminary data.</text>
</comment>
<proteinExistence type="predicted"/>
<gene>
    <name evidence="1" type="ORF">COLO4_20056</name>
</gene>
<reference evidence="2" key="1">
    <citation type="submission" date="2013-09" db="EMBL/GenBank/DDBJ databases">
        <title>Corchorus olitorius genome sequencing.</title>
        <authorList>
            <person name="Alam M."/>
            <person name="Haque M.S."/>
            <person name="Islam M.S."/>
            <person name="Emdad E.M."/>
            <person name="Islam M.M."/>
            <person name="Ahmed B."/>
            <person name="Halim A."/>
            <person name="Hossen Q.M.M."/>
            <person name="Hossain M.Z."/>
            <person name="Ahmed R."/>
            <person name="Khan M.M."/>
            <person name="Islam R."/>
            <person name="Rashid M.M."/>
            <person name="Khan S.A."/>
            <person name="Rahman M.S."/>
            <person name="Alam M."/>
            <person name="Yahiya A.S."/>
            <person name="Khan M.S."/>
            <person name="Azam M.S."/>
            <person name="Haque T."/>
            <person name="Lashkar M.Z.H."/>
            <person name="Akhand A.I."/>
            <person name="Morshed G."/>
            <person name="Roy S."/>
            <person name="Uddin K.S."/>
            <person name="Rabeya T."/>
            <person name="Hossain A.S."/>
            <person name="Chowdhury A."/>
            <person name="Snigdha A.R."/>
            <person name="Mortoza M.S."/>
            <person name="Matin S.A."/>
            <person name="Hoque S.M.E."/>
            <person name="Islam M.K."/>
            <person name="Roy D.K."/>
            <person name="Haider R."/>
            <person name="Moosa M.M."/>
            <person name="Elias S.M."/>
            <person name="Hasan A.M."/>
            <person name="Jahan S."/>
            <person name="Shafiuddin M."/>
            <person name="Mahmood N."/>
            <person name="Shommy N.S."/>
        </authorList>
    </citation>
    <scope>NUCLEOTIDE SEQUENCE [LARGE SCALE GENOMIC DNA]</scope>
    <source>
        <strain evidence="2">cv. O-4</strain>
    </source>
</reference>
<dbReference type="EMBL" id="AWUE01016978">
    <property type="protein sequence ID" value="OMO88827.1"/>
    <property type="molecule type" value="Genomic_DNA"/>
</dbReference>
<organism evidence="1 2">
    <name type="scientific">Corchorus olitorius</name>
    <dbReference type="NCBI Taxonomy" id="93759"/>
    <lineage>
        <taxon>Eukaryota</taxon>
        <taxon>Viridiplantae</taxon>
        <taxon>Streptophyta</taxon>
        <taxon>Embryophyta</taxon>
        <taxon>Tracheophyta</taxon>
        <taxon>Spermatophyta</taxon>
        <taxon>Magnoliopsida</taxon>
        <taxon>eudicotyledons</taxon>
        <taxon>Gunneridae</taxon>
        <taxon>Pentapetalae</taxon>
        <taxon>rosids</taxon>
        <taxon>malvids</taxon>
        <taxon>Malvales</taxon>
        <taxon>Malvaceae</taxon>
        <taxon>Grewioideae</taxon>
        <taxon>Apeibeae</taxon>
        <taxon>Corchorus</taxon>
    </lineage>
</organism>
<keyword evidence="2" id="KW-1185">Reference proteome</keyword>